<dbReference type="GO" id="GO:0032993">
    <property type="term" value="C:protein-DNA complex"/>
    <property type="evidence" value="ECO:0007669"/>
    <property type="project" value="TreeGrafter"/>
</dbReference>
<evidence type="ECO:0000259" key="8">
    <source>
        <dbReference type="SMART" id="SM00528"/>
    </source>
</evidence>
<dbReference type="GO" id="GO:0001217">
    <property type="term" value="F:DNA-binding transcription repressor activity"/>
    <property type="evidence" value="ECO:0007669"/>
    <property type="project" value="TreeGrafter"/>
</dbReference>
<evidence type="ECO:0000256" key="2">
    <source>
        <dbReference type="ARBA" id="ARBA00010610"/>
    </source>
</evidence>
<accession>A0A6H1UFJ2</accession>
<keyword evidence="7" id="KW-0175">Coiled coil</keyword>
<dbReference type="GO" id="GO:0003680">
    <property type="term" value="F:minor groove of adenine-thymine-rich DNA binding"/>
    <property type="evidence" value="ECO:0007669"/>
    <property type="project" value="TreeGrafter"/>
</dbReference>
<dbReference type="GO" id="GO:0000976">
    <property type="term" value="F:transcription cis-regulatory region binding"/>
    <property type="evidence" value="ECO:0007669"/>
    <property type="project" value="TreeGrafter"/>
</dbReference>
<evidence type="ECO:0000313" key="10">
    <source>
        <dbReference type="Proteomes" id="UP000501602"/>
    </source>
</evidence>
<name>A0A6H1UFJ2_9GAMM</name>
<dbReference type="PANTHER" id="PTHR38097">
    <property type="match status" value="1"/>
</dbReference>
<dbReference type="AlphaFoldDB" id="A0A6H1UFJ2"/>
<dbReference type="RefSeq" id="WP_168660630.1">
    <property type="nucleotide sequence ID" value="NZ_CP051180.1"/>
</dbReference>
<keyword evidence="4 5" id="KW-0238">DNA-binding</keyword>
<dbReference type="InterPro" id="IPR027454">
    <property type="entry name" value="Histone_HNS_N"/>
</dbReference>
<evidence type="ECO:0000256" key="1">
    <source>
        <dbReference type="ARBA" id="ARBA00004453"/>
    </source>
</evidence>
<keyword evidence="10" id="KW-1185">Reference proteome</keyword>
<feature type="domain" description="DNA-binding protein H-NS-like C-terminal" evidence="8">
    <location>
        <begin position="84"/>
        <end position="130"/>
    </location>
</feature>
<dbReference type="GO" id="GO:0005829">
    <property type="term" value="C:cytosol"/>
    <property type="evidence" value="ECO:0007669"/>
    <property type="project" value="TreeGrafter"/>
</dbReference>
<organism evidence="9 10">
    <name type="scientific">Ferrimonas lipolytica</name>
    <dbReference type="NCBI Taxonomy" id="2724191"/>
    <lineage>
        <taxon>Bacteria</taxon>
        <taxon>Pseudomonadati</taxon>
        <taxon>Pseudomonadota</taxon>
        <taxon>Gammaproteobacteria</taxon>
        <taxon>Alteromonadales</taxon>
        <taxon>Ferrimonadaceae</taxon>
        <taxon>Ferrimonas</taxon>
    </lineage>
</organism>
<dbReference type="Pfam" id="PF00816">
    <property type="entry name" value="Histone_HNS"/>
    <property type="match status" value="1"/>
</dbReference>
<evidence type="ECO:0000256" key="5">
    <source>
        <dbReference type="PIRNR" id="PIRNR002096"/>
    </source>
</evidence>
<dbReference type="EMBL" id="CP051180">
    <property type="protein sequence ID" value="QIZ77370.1"/>
    <property type="molecule type" value="Genomic_DNA"/>
</dbReference>
<evidence type="ECO:0000256" key="6">
    <source>
        <dbReference type="PIRSR" id="PIRSR002096-1"/>
    </source>
</evidence>
<proteinExistence type="inferred from homology"/>
<dbReference type="Gene3D" id="1.10.287.1050">
    <property type="entry name" value="H-NS histone-like proteins"/>
    <property type="match status" value="1"/>
</dbReference>
<dbReference type="GO" id="GO:0009295">
    <property type="term" value="C:nucleoid"/>
    <property type="evidence" value="ECO:0007669"/>
    <property type="project" value="UniProtKB-SubCell"/>
</dbReference>
<comment type="similarity">
    <text evidence="2 5">Belongs to the histone-like protein H-NS family.</text>
</comment>
<dbReference type="Pfam" id="PF22470">
    <property type="entry name" value="Histone_HNS_N"/>
    <property type="match status" value="1"/>
</dbReference>
<keyword evidence="3" id="KW-0963">Cytoplasm</keyword>
<dbReference type="PANTHER" id="PTHR38097:SF2">
    <property type="entry name" value="DNA-BINDING PROTEIN STPA"/>
    <property type="match status" value="1"/>
</dbReference>
<dbReference type="GO" id="GO:0003681">
    <property type="term" value="F:bent DNA binding"/>
    <property type="evidence" value="ECO:0007669"/>
    <property type="project" value="TreeGrafter"/>
</dbReference>
<dbReference type="PIRSF" id="PIRSF002096">
    <property type="entry name" value="HnS"/>
    <property type="match status" value="1"/>
</dbReference>
<reference evidence="9 10" key="1">
    <citation type="submission" date="2020-04" db="EMBL/GenBank/DDBJ databases">
        <title>Ferrimonas sp. S7 isolated from sea water.</title>
        <authorList>
            <person name="Bae S.S."/>
            <person name="Baek K."/>
        </authorList>
    </citation>
    <scope>NUCLEOTIDE SEQUENCE [LARGE SCALE GENOMIC DNA]</scope>
    <source>
        <strain evidence="9 10">S7</strain>
    </source>
</reference>
<evidence type="ECO:0000256" key="3">
    <source>
        <dbReference type="ARBA" id="ARBA00022490"/>
    </source>
</evidence>
<feature type="DNA-binding region" evidence="6">
    <location>
        <begin position="108"/>
        <end position="113"/>
    </location>
</feature>
<feature type="coiled-coil region" evidence="7">
    <location>
        <begin position="23"/>
        <end position="61"/>
    </location>
</feature>
<sequence>MVEFLDVLTHGRRLKAQLKGLSIDELNEVIEKMQVIAAEREEELRAENEANAERIAKIEQLRKLMAEDGISLDDLGSSTEVKVRKKRAPRPAKYAIEVDGETITWTGQGRTPKAIKERLDAGANLDDFLI</sequence>
<gene>
    <name evidence="9" type="ORF">HER31_11055</name>
</gene>
<dbReference type="GO" id="GO:0030527">
    <property type="term" value="F:structural constituent of chromatin"/>
    <property type="evidence" value="ECO:0007669"/>
    <property type="project" value="InterPro"/>
</dbReference>
<comment type="subcellular location">
    <subcellularLocation>
        <location evidence="1">Cytoplasm</location>
        <location evidence="1">Nucleoid</location>
    </subcellularLocation>
</comment>
<evidence type="ECO:0000256" key="4">
    <source>
        <dbReference type="ARBA" id="ARBA00023125"/>
    </source>
</evidence>
<dbReference type="SUPFAM" id="SSF81273">
    <property type="entry name" value="H-NS histone-like proteins"/>
    <property type="match status" value="2"/>
</dbReference>
<dbReference type="GO" id="GO:0046983">
    <property type="term" value="F:protein dimerization activity"/>
    <property type="evidence" value="ECO:0007669"/>
    <property type="project" value="InterPro"/>
</dbReference>
<protein>
    <recommendedName>
        <fullName evidence="5">DNA-binding protein</fullName>
    </recommendedName>
</protein>
<evidence type="ECO:0000313" key="9">
    <source>
        <dbReference type="EMBL" id="QIZ77370.1"/>
    </source>
</evidence>
<dbReference type="InterPro" id="IPR037150">
    <property type="entry name" value="H-NS_C_dom_sf"/>
</dbReference>
<dbReference type="KEGG" id="fes:HER31_11055"/>
<dbReference type="Proteomes" id="UP000501602">
    <property type="component" value="Chromosome"/>
</dbReference>
<evidence type="ECO:0000256" key="7">
    <source>
        <dbReference type="SAM" id="Coils"/>
    </source>
</evidence>
<dbReference type="InterPro" id="IPR054180">
    <property type="entry name" value="H-NS-like_N"/>
</dbReference>
<dbReference type="Gene3D" id="4.10.430.10">
    <property type="entry name" value="Histone-like protein H-NS, C-terminal domain"/>
    <property type="match status" value="1"/>
</dbReference>
<dbReference type="InterPro" id="IPR027444">
    <property type="entry name" value="H-NS_C_dom"/>
</dbReference>
<dbReference type="InterPro" id="IPR001801">
    <property type="entry name" value="Histone_HNS"/>
</dbReference>
<dbReference type="SMART" id="SM00528">
    <property type="entry name" value="HNS"/>
    <property type="match status" value="1"/>
</dbReference>